<dbReference type="Pfam" id="PF05645">
    <property type="entry name" value="RNA_pol_Rpc82"/>
    <property type="match status" value="1"/>
</dbReference>
<reference evidence="13 14" key="1">
    <citation type="submission" date="2020-06" db="EMBL/GenBank/DDBJ databases">
        <title>The yeast mating-type switching endonuclease HO is a domesticated member of an unorthodox homing genetic element family.</title>
        <authorList>
            <person name="Coughlan A.Y."/>
            <person name="Lombardi L."/>
            <person name="Braun-Galleani S."/>
            <person name="Martos A.R."/>
            <person name="Galeote V."/>
            <person name="Bigey F."/>
            <person name="Dequin S."/>
            <person name="Byrne K.P."/>
            <person name="Wolfe K.H."/>
        </authorList>
    </citation>
    <scope>NUCLEOTIDE SEQUENCE [LARGE SCALE GENOMIC DNA]</scope>
    <source>
        <strain evidence="13 14">CBS2947</strain>
    </source>
</reference>
<dbReference type="AlphaFoldDB" id="A0A7H9HMZ6"/>
<accession>A0A7H9HMZ6</accession>
<dbReference type="InterPro" id="IPR055207">
    <property type="entry name" value="POLR3C_WHD"/>
</dbReference>
<keyword evidence="5 8" id="KW-0804">Transcription</keyword>
<dbReference type="GO" id="GO:0003697">
    <property type="term" value="F:single-stranded DNA binding"/>
    <property type="evidence" value="ECO:0007669"/>
    <property type="project" value="UniProtKB-UniRule"/>
</dbReference>
<dbReference type="InterPro" id="IPR039748">
    <property type="entry name" value="RPC3"/>
</dbReference>
<dbReference type="Pfam" id="PF08221">
    <property type="entry name" value="HTH_9"/>
    <property type="match status" value="1"/>
</dbReference>
<evidence type="ECO:0000313" key="13">
    <source>
        <dbReference type="EMBL" id="QLQ78646.1"/>
    </source>
</evidence>
<comment type="subcellular location">
    <subcellularLocation>
        <location evidence="1 8">Nucleus</location>
    </subcellularLocation>
</comment>
<evidence type="ECO:0000313" key="14">
    <source>
        <dbReference type="Proteomes" id="UP000510647"/>
    </source>
</evidence>
<dbReference type="InterPro" id="IPR013197">
    <property type="entry name" value="RNA_pol_III_RPC82-rel_HTH"/>
</dbReference>
<keyword evidence="14" id="KW-1185">Reference proteome</keyword>
<evidence type="ECO:0000256" key="6">
    <source>
        <dbReference type="ARBA" id="ARBA00023242"/>
    </source>
</evidence>
<keyword evidence="6 8" id="KW-0539">Nucleus</keyword>
<dbReference type="GO" id="GO:0005666">
    <property type="term" value="C:RNA polymerase III complex"/>
    <property type="evidence" value="ECO:0007669"/>
    <property type="project" value="UniProtKB-UniRule"/>
</dbReference>
<evidence type="ECO:0000256" key="5">
    <source>
        <dbReference type="ARBA" id="ARBA00023163"/>
    </source>
</evidence>
<evidence type="ECO:0000256" key="4">
    <source>
        <dbReference type="ARBA" id="ARBA00022478"/>
    </source>
</evidence>
<evidence type="ECO:0000259" key="10">
    <source>
        <dbReference type="Pfam" id="PF05645"/>
    </source>
</evidence>
<dbReference type="InterPro" id="IPR036388">
    <property type="entry name" value="WH-like_DNA-bd_sf"/>
</dbReference>
<evidence type="ECO:0000256" key="2">
    <source>
        <dbReference type="ARBA" id="ARBA00011206"/>
    </source>
</evidence>
<dbReference type="Proteomes" id="UP000510647">
    <property type="component" value="Chromosome 1"/>
</dbReference>
<dbReference type="PANTHER" id="PTHR12949">
    <property type="entry name" value="RNA POLYMERASE III DNA DIRECTED -RELATED"/>
    <property type="match status" value="1"/>
</dbReference>
<dbReference type="Pfam" id="PF20912">
    <property type="entry name" value="RPC3_helical"/>
    <property type="match status" value="1"/>
</dbReference>
<feature type="compositionally biased region" description="Polar residues" evidence="9">
    <location>
        <begin position="382"/>
        <end position="394"/>
    </location>
</feature>
<evidence type="ECO:0000256" key="1">
    <source>
        <dbReference type="ARBA" id="ARBA00004123"/>
    </source>
</evidence>
<keyword evidence="4 8" id="KW-0240">DNA-directed RNA polymerase</keyword>
<evidence type="ECO:0000259" key="11">
    <source>
        <dbReference type="Pfam" id="PF08221"/>
    </source>
</evidence>
<evidence type="ECO:0000256" key="3">
    <source>
        <dbReference type="ARBA" id="ARBA00016689"/>
    </source>
</evidence>
<organism evidence="13 14">
    <name type="scientific">Torulaspora globosa</name>
    <dbReference type="NCBI Taxonomy" id="48254"/>
    <lineage>
        <taxon>Eukaryota</taxon>
        <taxon>Fungi</taxon>
        <taxon>Dikarya</taxon>
        <taxon>Ascomycota</taxon>
        <taxon>Saccharomycotina</taxon>
        <taxon>Saccharomycetes</taxon>
        <taxon>Saccharomycetales</taxon>
        <taxon>Saccharomycetaceae</taxon>
        <taxon>Torulaspora</taxon>
    </lineage>
</organism>
<dbReference type="GO" id="GO:0006351">
    <property type="term" value="P:DNA-templated transcription"/>
    <property type="evidence" value="ECO:0007669"/>
    <property type="project" value="InterPro"/>
</dbReference>
<feature type="domain" description="RNA polymerase III subunit RPC82-related helix-turn-helix" evidence="11">
    <location>
        <begin position="53"/>
        <end position="115"/>
    </location>
</feature>
<evidence type="ECO:0000256" key="8">
    <source>
        <dbReference type="RuleBase" id="RU367076"/>
    </source>
</evidence>
<evidence type="ECO:0000256" key="9">
    <source>
        <dbReference type="SAM" id="MobiDB-lite"/>
    </source>
</evidence>
<name>A0A7H9HMZ6_9SACH</name>
<dbReference type="InterPro" id="IPR008806">
    <property type="entry name" value="RNA_pol_III_Rpc82_C"/>
</dbReference>
<dbReference type="Gene3D" id="1.10.10.10">
    <property type="entry name" value="Winged helix-like DNA-binding domain superfamily/Winged helix DNA-binding domain"/>
    <property type="match status" value="2"/>
</dbReference>
<sequence length="642" mass="72277">MASIASVGSVQTSATPVGTGVASATGTSAANNAADDTVTVSSLEQRTLNPEWFLYTELARFYLGERAALIIDLLFSKGRLSVFEIQERSPCLDARSIRTALVSLIQVRCVRYWEEISPSRRSTTYYYLNEDGLQLFLYSGLIIDEVSQQVPQSELAGQIAQTILSLGSITVRDFLQNFDGSKNEIVSVFVQLCETGFLSPLSKLHYTPLNDLWTHLYQKEYNAIPRTSTLSDLKKRTEAKGKAKMEFQKLLSAANDTSKILTVDPETSLRTVINTVPLVLNLERFLKSRRSKQLVKFAKTRTGSIPSEIYKVALAISERRTPPLVDPLTKTGLLQELDEAKAIEEDLELMEEKTQGVTFNAIDISKYLPSNLDLRGTMVSTLKGRNSNDTNGQPNKRLKTEDGFVIPPLPQDINNDTDQNEAADLEDFDDNDPDPHSISLINNHLRLLASSSIPFLKETRPGVYYVPYSKLIPSLKSSVYDYLLASTLGPSAMRIRRCICANSLVSEKVINSTALMKEKDIRSTIASLVKYNVVEIQEVPRTADRAASRAVFLFRSKERHAYDFMKQNLAWNIGNLLYKREKLKEENIDLLTKANRDDVKGRESELLLPSELNQLKMVNERELNIITRICRVLSLWEVFKFF</sequence>
<feature type="domain" description="DNA-directed RNA polymerase III subunit RPC3 winged-helix" evidence="12">
    <location>
        <begin position="485"/>
        <end position="555"/>
    </location>
</feature>
<dbReference type="EMBL" id="CP059267">
    <property type="protein sequence ID" value="QLQ78646.1"/>
    <property type="molecule type" value="Genomic_DNA"/>
</dbReference>
<comment type="subunit">
    <text evidence="2 8">Component of the RNA polymerase III (Pol III) complex consisting of 17 subunits.</text>
</comment>
<dbReference type="PANTHER" id="PTHR12949:SF0">
    <property type="entry name" value="DNA-DIRECTED RNA POLYMERASE III SUBUNIT RPC3"/>
    <property type="match status" value="1"/>
</dbReference>
<dbReference type="Pfam" id="PF22536">
    <property type="entry name" value="WHD_POLR3C"/>
    <property type="match status" value="1"/>
</dbReference>
<feature type="domain" description="RNA polymerase III Rpc82 C -terminal" evidence="10">
    <location>
        <begin position="188"/>
        <end position="475"/>
    </location>
</feature>
<protein>
    <recommendedName>
        <fullName evidence="3 8">DNA-directed RNA polymerase III subunit RPC3</fullName>
        <shortName evidence="8">RNA polymerase III subunit C3</shortName>
    </recommendedName>
</protein>
<comment type="similarity">
    <text evidence="8">Belongs to the RNA polymerase beta chain family.</text>
</comment>
<comment type="function">
    <text evidence="7 8">DNA-dependent RNA polymerase catalyzes the transcription of DNA into RNA using the four ribonucleoside triphosphates as substrates. Specific core component of RNA polymerase III which synthesizes small RNAs, such as 5S rRNA and tRNAs.</text>
</comment>
<gene>
    <name evidence="13" type="ORF">HG537_0A08940</name>
</gene>
<dbReference type="OrthoDB" id="272392at2759"/>
<evidence type="ECO:0000259" key="12">
    <source>
        <dbReference type="Pfam" id="PF22536"/>
    </source>
</evidence>
<evidence type="ECO:0000256" key="7">
    <source>
        <dbReference type="ARBA" id="ARBA00025127"/>
    </source>
</evidence>
<proteinExistence type="inferred from homology"/>
<feature type="region of interest" description="Disordered" evidence="9">
    <location>
        <begin position="382"/>
        <end position="401"/>
    </location>
</feature>